<evidence type="ECO:0000313" key="11">
    <source>
        <dbReference type="Proteomes" id="UP000034581"/>
    </source>
</evidence>
<sequence length="207" mass="24073">MFFVIEGIDGAGCGAQRKNLEKLANISGKEIVTMKYPYYDNALGEVLRKFLKEGKDLSVEMQFLLFAGQMISEKEKIAKLRKEKIIVCDRYFAGTLVYQGLKGFDWQKGLRFANDFHLEIPDTIFYLDTPVDVARERKQQEEGKKILDRHEADFEFTKKVDQKYRELIKKKVFAKWIMIDNTKTIDEVTENIVNITNKLIEGGRNTK</sequence>
<dbReference type="GO" id="GO:0006235">
    <property type="term" value="P:dTTP biosynthetic process"/>
    <property type="evidence" value="ECO:0007669"/>
    <property type="project" value="UniProtKB-UniRule"/>
</dbReference>
<keyword evidence="3 8" id="KW-0545">Nucleotide biosynthesis</keyword>
<comment type="caution">
    <text evidence="8">Lacks conserved residue(s) required for the propagation of feature annotation.</text>
</comment>
<proteinExistence type="inferred from homology"/>
<organism evidence="10 11">
    <name type="scientific">candidate division CPR3 bacterium GW2011_GWF2_35_18</name>
    <dbReference type="NCBI Taxonomy" id="1618350"/>
    <lineage>
        <taxon>Bacteria</taxon>
        <taxon>Bacteria division CPR3</taxon>
    </lineage>
</organism>
<comment type="catalytic activity">
    <reaction evidence="7 8">
        <text>dTMP + ATP = dTDP + ADP</text>
        <dbReference type="Rhea" id="RHEA:13517"/>
        <dbReference type="ChEBI" id="CHEBI:30616"/>
        <dbReference type="ChEBI" id="CHEBI:58369"/>
        <dbReference type="ChEBI" id="CHEBI:63528"/>
        <dbReference type="ChEBI" id="CHEBI:456216"/>
        <dbReference type="EC" id="2.7.4.9"/>
    </reaction>
</comment>
<accession>A0A0G0BIY0</accession>
<evidence type="ECO:0000259" key="9">
    <source>
        <dbReference type="Pfam" id="PF02223"/>
    </source>
</evidence>
<evidence type="ECO:0000256" key="5">
    <source>
        <dbReference type="ARBA" id="ARBA00022777"/>
    </source>
</evidence>
<keyword evidence="4 8" id="KW-0547">Nucleotide-binding</keyword>
<keyword evidence="6 8" id="KW-0067">ATP-binding</keyword>
<dbReference type="CDD" id="cd01672">
    <property type="entry name" value="TMPK"/>
    <property type="match status" value="1"/>
</dbReference>
<dbReference type="Gene3D" id="3.40.50.300">
    <property type="entry name" value="P-loop containing nucleotide triphosphate hydrolases"/>
    <property type="match status" value="1"/>
</dbReference>
<dbReference type="HAMAP" id="MF_00165">
    <property type="entry name" value="Thymidylate_kinase"/>
    <property type="match status" value="1"/>
</dbReference>
<evidence type="ECO:0000256" key="2">
    <source>
        <dbReference type="ARBA" id="ARBA00022679"/>
    </source>
</evidence>
<dbReference type="Proteomes" id="UP000034581">
    <property type="component" value="Unassembled WGS sequence"/>
</dbReference>
<feature type="domain" description="Thymidylate kinase-like" evidence="9">
    <location>
        <begin position="5"/>
        <end position="192"/>
    </location>
</feature>
<reference evidence="10 11" key="1">
    <citation type="journal article" date="2015" name="Nature">
        <title>rRNA introns, odd ribosomes, and small enigmatic genomes across a large radiation of phyla.</title>
        <authorList>
            <person name="Brown C.T."/>
            <person name="Hug L.A."/>
            <person name="Thomas B.C."/>
            <person name="Sharon I."/>
            <person name="Castelle C.J."/>
            <person name="Singh A."/>
            <person name="Wilkins M.J."/>
            <person name="Williams K.H."/>
            <person name="Banfield J.F."/>
        </authorList>
    </citation>
    <scope>NUCLEOTIDE SEQUENCE [LARGE SCALE GENOMIC DNA]</scope>
</reference>
<protein>
    <recommendedName>
        <fullName evidence="8">Thymidylate kinase</fullName>
        <ecNumber evidence="8">2.7.4.9</ecNumber>
    </recommendedName>
    <alternativeName>
        <fullName evidence="8">dTMP kinase</fullName>
    </alternativeName>
</protein>
<evidence type="ECO:0000256" key="1">
    <source>
        <dbReference type="ARBA" id="ARBA00009776"/>
    </source>
</evidence>
<evidence type="ECO:0000256" key="3">
    <source>
        <dbReference type="ARBA" id="ARBA00022727"/>
    </source>
</evidence>
<comment type="caution">
    <text evidence="10">The sequence shown here is derived from an EMBL/GenBank/DDBJ whole genome shotgun (WGS) entry which is preliminary data.</text>
</comment>
<evidence type="ECO:0000256" key="6">
    <source>
        <dbReference type="ARBA" id="ARBA00022840"/>
    </source>
</evidence>
<keyword evidence="2 8" id="KW-0808">Transferase</keyword>
<dbReference type="GO" id="GO:0006227">
    <property type="term" value="P:dUDP biosynthetic process"/>
    <property type="evidence" value="ECO:0007669"/>
    <property type="project" value="TreeGrafter"/>
</dbReference>
<evidence type="ECO:0000256" key="4">
    <source>
        <dbReference type="ARBA" id="ARBA00022741"/>
    </source>
</evidence>
<dbReference type="PANTHER" id="PTHR10344">
    <property type="entry name" value="THYMIDYLATE KINASE"/>
    <property type="match status" value="1"/>
</dbReference>
<name>A0A0G0BIY0_UNCC3</name>
<dbReference type="InterPro" id="IPR039430">
    <property type="entry name" value="Thymidylate_kin-like_dom"/>
</dbReference>
<dbReference type="GO" id="GO:0006233">
    <property type="term" value="P:dTDP biosynthetic process"/>
    <property type="evidence" value="ECO:0007669"/>
    <property type="project" value="InterPro"/>
</dbReference>
<dbReference type="PANTHER" id="PTHR10344:SF4">
    <property type="entry name" value="UMP-CMP KINASE 2, MITOCHONDRIAL"/>
    <property type="match status" value="1"/>
</dbReference>
<dbReference type="STRING" id="1618350.UR67_C0006G0016"/>
<dbReference type="GO" id="GO:0005524">
    <property type="term" value="F:ATP binding"/>
    <property type="evidence" value="ECO:0007669"/>
    <property type="project" value="UniProtKB-UniRule"/>
</dbReference>
<keyword evidence="5 8" id="KW-0418">Kinase</keyword>
<dbReference type="GO" id="GO:0004798">
    <property type="term" value="F:dTMP kinase activity"/>
    <property type="evidence" value="ECO:0007669"/>
    <property type="project" value="UniProtKB-UniRule"/>
</dbReference>
<dbReference type="EC" id="2.7.4.9" evidence="8"/>
<dbReference type="Pfam" id="PF02223">
    <property type="entry name" value="Thymidylate_kin"/>
    <property type="match status" value="1"/>
</dbReference>
<comment type="function">
    <text evidence="8">Phosphorylation of dTMP to form dTDP in both de novo and salvage pathways of dTTP synthesis.</text>
</comment>
<dbReference type="AlphaFoldDB" id="A0A0G0BIY0"/>
<dbReference type="NCBIfam" id="TIGR00041">
    <property type="entry name" value="DTMP_kinase"/>
    <property type="match status" value="1"/>
</dbReference>
<dbReference type="SUPFAM" id="SSF52540">
    <property type="entry name" value="P-loop containing nucleoside triphosphate hydrolases"/>
    <property type="match status" value="1"/>
</dbReference>
<comment type="similarity">
    <text evidence="1 8">Belongs to the thymidylate kinase family.</text>
</comment>
<dbReference type="GO" id="GO:0005737">
    <property type="term" value="C:cytoplasm"/>
    <property type="evidence" value="ECO:0007669"/>
    <property type="project" value="TreeGrafter"/>
</dbReference>
<dbReference type="EMBL" id="LBQB01000006">
    <property type="protein sequence ID" value="KKP69449.1"/>
    <property type="molecule type" value="Genomic_DNA"/>
</dbReference>
<dbReference type="InterPro" id="IPR027417">
    <property type="entry name" value="P-loop_NTPase"/>
</dbReference>
<evidence type="ECO:0000256" key="7">
    <source>
        <dbReference type="ARBA" id="ARBA00048743"/>
    </source>
</evidence>
<gene>
    <name evidence="8" type="primary">tmk</name>
    <name evidence="10" type="ORF">UR67_C0006G0016</name>
</gene>
<dbReference type="InterPro" id="IPR018094">
    <property type="entry name" value="Thymidylate_kinase"/>
</dbReference>
<evidence type="ECO:0000313" key="10">
    <source>
        <dbReference type="EMBL" id="KKP69449.1"/>
    </source>
</evidence>
<evidence type="ECO:0000256" key="8">
    <source>
        <dbReference type="HAMAP-Rule" id="MF_00165"/>
    </source>
</evidence>